<dbReference type="InterPro" id="IPR011992">
    <property type="entry name" value="EF-hand-dom_pair"/>
</dbReference>
<evidence type="ECO:0000313" key="4">
    <source>
        <dbReference type="Proteomes" id="UP001295684"/>
    </source>
</evidence>
<reference evidence="3" key="1">
    <citation type="submission" date="2023-07" db="EMBL/GenBank/DDBJ databases">
        <authorList>
            <consortium name="AG Swart"/>
            <person name="Singh M."/>
            <person name="Singh A."/>
            <person name="Seah K."/>
            <person name="Emmerich C."/>
        </authorList>
    </citation>
    <scope>NUCLEOTIDE SEQUENCE</scope>
    <source>
        <strain evidence="3">DP1</strain>
    </source>
</reference>
<feature type="compositionally biased region" description="Basic and acidic residues" evidence="2">
    <location>
        <begin position="388"/>
        <end position="403"/>
    </location>
</feature>
<dbReference type="GO" id="GO:0046785">
    <property type="term" value="P:microtubule polymerization"/>
    <property type="evidence" value="ECO:0007669"/>
    <property type="project" value="InterPro"/>
</dbReference>
<dbReference type="PANTHER" id="PTHR12932">
    <property type="entry name" value="P25 ALPHA-RELATED"/>
    <property type="match status" value="1"/>
</dbReference>
<dbReference type="GO" id="GO:0001578">
    <property type="term" value="P:microtubule bundle formation"/>
    <property type="evidence" value="ECO:0007669"/>
    <property type="project" value="TreeGrafter"/>
</dbReference>
<dbReference type="AlphaFoldDB" id="A0AAD1X791"/>
<evidence type="ECO:0000313" key="3">
    <source>
        <dbReference type="EMBL" id="CAI2361367.1"/>
    </source>
</evidence>
<proteinExistence type="inferred from homology"/>
<accession>A0AAD1X791</accession>
<dbReference type="GO" id="GO:0015631">
    <property type="term" value="F:tubulin binding"/>
    <property type="evidence" value="ECO:0007669"/>
    <property type="project" value="InterPro"/>
</dbReference>
<evidence type="ECO:0000256" key="1">
    <source>
        <dbReference type="ARBA" id="ARBA00010994"/>
    </source>
</evidence>
<gene>
    <name evidence="3" type="ORF">ECRASSUSDP1_LOCUS2678</name>
</gene>
<dbReference type="EMBL" id="CAMPGE010002560">
    <property type="protein sequence ID" value="CAI2361367.1"/>
    <property type="molecule type" value="Genomic_DNA"/>
</dbReference>
<comment type="similarity">
    <text evidence="1">Belongs to the TPPP family.</text>
</comment>
<name>A0AAD1X791_EUPCR</name>
<feature type="region of interest" description="Disordered" evidence="2">
    <location>
        <begin position="388"/>
        <end position="433"/>
    </location>
</feature>
<dbReference type="GO" id="GO:0032273">
    <property type="term" value="P:positive regulation of protein polymerization"/>
    <property type="evidence" value="ECO:0007669"/>
    <property type="project" value="TreeGrafter"/>
</dbReference>
<protein>
    <submittedName>
        <fullName evidence="3">Uncharacterized protein</fullName>
    </submittedName>
</protein>
<dbReference type="Proteomes" id="UP001295684">
    <property type="component" value="Unassembled WGS sequence"/>
</dbReference>
<dbReference type="Gene3D" id="1.10.238.10">
    <property type="entry name" value="EF-hand"/>
    <property type="match status" value="2"/>
</dbReference>
<dbReference type="InterPro" id="IPR008907">
    <property type="entry name" value="TPP/p25"/>
</dbReference>
<dbReference type="Pfam" id="PF05517">
    <property type="entry name" value="p25-alpha"/>
    <property type="match status" value="1"/>
</dbReference>
<evidence type="ECO:0000256" key="2">
    <source>
        <dbReference type="SAM" id="MobiDB-lite"/>
    </source>
</evidence>
<comment type="caution">
    <text evidence="3">The sequence shown here is derived from an EMBL/GenBank/DDBJ whole genome shotgun (WGS) entry which is preliminary data.</text>
</comment>
<feature type="region of interest" description="Disordered" evidence="2">
    <location>
        <begin position="57"/>
        <end position="84"/>
    </location>
</feature>
<feature type="compositionally biased region" description="Polar residues" evidence="2">
    <location>
        <begin position="404"/>
        <end position="416"/>
    </location>
</feature>
<organism evidence="3 4">
    <name type="scientific">Euplotes crassus</name>
    <dbReference type="NCBI Taxonomy" id="5936"/>
    <lineage>
        <taxon>Eukaryota</taxon>
        <taxon>Sar</taxon>
        <taxon>Alveolata</taxon>
        <taxon>Ciliophora</taxon>
        <taxon>Intramacronucleata</taxon>
        <taxon>Spirotrichea</taxon>
        <taxon>Hypotrichia</taxon>
        <taxon>Euplotida</taxon>
        <taxon>Euplotidae</taxon>
        <taxon>Moneuplotes</taxon>
    </lineage>
</organism>
<dbReference type="SUPFAM" id="SSF47473">
    <property type="entry name" value="EF-hand"/>
    <property type="match status" value="2"/>
</dbReference>
<dbReference type="PANTHER" id="PTHR12932:SF9">
    <property type="entry name" value="TUBULIN POLYMERIZATION-PROMOTING PROTEIN HOMOLOG"/>
    <property type="match status" value="1"/>
</dbReference>
<keyword evidence="4" id="KW-1185">Reference proteome</keyword>
<dbReference type="GO" id="GO:0005874">
    <property type="term" value="C:microtubule"/>
    <property type="evidence" value="ECO:0007669"/>
    <property type="project" value="TreeGrafter"/>
</dbReference>
<feature type="region of interest" description="Disordered" evidence="2">
    <location>
        <begin position="1"/>
        <end position="38"/>
    </location>
</feature>
<feature type="compositionally biased region" description="Basic and acidic residues" evidence="2">
    <location>
        <begin position="1"/>
        <end position="12"/>
    </location>
</feature>
<sequence>MDPKAYKFGKDFDEQDFNEFEDHPKDNSGYEEGDPIGLEDLKDQEDSQFEQEFEDKLDLNKSEGFYQNESEQDQSEGDSNKEMTMEEAKNKIRIVFKYYASFGDRLNLSNIQASKVVKLMKDSSVIKKGSVTKKDVDILFVKINKSKPNMNFDDFVKLLFSISTIKYTVDPNEAFWLLLKNHIFPACDAIVGVKYKTKEIKENKIVTKLFNSIIVILHDIYQKYFTHKIKKSYHSLKEEMQESEKTLFEFLRDFEIFPQIINKSKVYNLWTQITEKTTSSEKKDPIYKNCVLKLSKAFGAKSDHFKIINENSAFPFGFFLDFLALIAITAYIEDESNDKVFQKVSIPESVVILLERMDLSRGFTSSQFGTSLLPPNHVIQQIIQVRNKENETDSSKMSEEGTHRSSQVLWNDTFQPKQGDESSAGYEEVKTSPKPRYKSIKGQYIEEDPDLEYDEKDPTRLLTETTYGDTEEAKKSITSIFKYYCAYGEPTNTSKLKSSRFIKLLKDSGIVK</sequence>